<dbReference type="InterPro" id="IPR036097">
    <property type="entry name" value="HisK_dim/P_sf"/>
</dbReference>
<dbReference type="GO" id="GO:0000155">
    <property type="term" value="F:phosphorelay sensor kinase activity"/>
    <property type="evidence" value="ECO:0007669"/>
    <property type="project" value="InterPro"/>
</dbReference>
<protein>
    <recommendedName>
        <fullName evidence="3">histidine kinase</fullName>
        <ecNumber evidence="3">2.7.13.3</ecNumber>
    </recommendedName>
</protein>
<evidence type="ECO:0000256" key="10">
    <source>
        <dbReference type="SAM" id="Phobius"/>
    </source>
</evidence>
<dbReference type="InterPro" id="IPR013727">
    <property type="entry name" value="2CSK_N"/>
</dbReference>
<evidence type="ECO:0000256" key="7">
    <source>
        <dbReference type="ARBA" id="ARBA00022777"/>
    </source>
</evidence>
<evidence type="ECO:0000256" key="8">
    <source>
        <dbReference type="ARBA" id="ARBA00022989"/>
    </source>
</evidence>
<dbReference type="CDD" id="cd00075">
    <property type="entry name" value="HATPase"/>
    <property type="match status" value="1"/>
</dbReference>
<evidence type="ECO:0000256" key="3">
    <source>
        <dbReference type="ARBA" id="ARBA00012438"/>
    </source>
</evidence>
<feature type="transmembrane region" description="Helical" evidence="10">
    <location>
        <begin position="178"/>
        <end position="198"/>
    </location>
</feature>
<keyword evidence="6 10" id="KW-0812">Transmembrane</keyword>
<dbReference type="GO" id="GO:0005886">
    <property type="term" value="C:plasma membrane"/>
    <property type="evidence" value="ECO:0007669"/>
    <property type="project" value="TreeGrafter"/>
</dbReference>
<dbReference type="PANTHER" id="PTHR45436">
    <property type="entry name" value="SENSOR HISTIDINE KINASE YKOH"/>
    <property type="match status" value="1"/>
</dbReference>
<comment type="catalytic activity">
    <reaction evidence="1">
        <text>ATP + protein L-histidine = ADP + protein N-phospho-L-histidine.</text>
        <dbReference type="EC" id="2.7.13.3"/>
    </reaction>
</comment>
<keyword evidence="5" id="KW-0808">Transferase</keyword>
<dbReference type="RefSeq" id="WP_106453091.1">
    <property type="nucleotide sequence ID" value="NZ_PXYH01000008.1"/>
</dbReference>
<dbReference type="Pfam" id="PF02518">
    <property type="entry name" value="HATPase_c"/>
    <property type="match status" value="1"/>
</dbReference>
<name>A0A2P7R1W9_9GAMM</name>
<reference evidence="12 13" key="1">
    <citation type="submission" date="2018-03" db="EMBL/GenBank/DDBJ databases">
        <title>The draft genome of Zobellella taiwanensis JCM 13381.</title>
        <authorList>
            <person name="Liu L."/>
            <person name="Li L."/>
            <person name="Wang T."/>
            <person name="Zhang X."/>
            <person name="Liang L."/>
        </authorList>
    </citation>
    <scope>NUCLEOTIDE SEQUENCE [LARGE SCALE GENOMIC DNA]</scope>
    <source>
        <strain evidence="12 13">JCM 13381</strain>
    </source>
</reference>
<dbReference type="Pfam" id="PF00512">
    <property type="entry name" value="HisKA"/>
    <property type="match status" value="1"/>
</dbReference>
<dbReference type="SUPFAM" id="SSF47384">
    <property type="entry name" value="Homodimeric domain of signal transducing histidine kinase"/>
    <property type="match status" value="1"/>
</dbReference>
<dbReference type="InterPro" id="IPR050428">
    <property type="entry name" value="TCS_sensor_his_kinase"/>
</dbReference>
<feature type="domain" description="Histidine kinase" evidence="11">
    <location>
        <begin position="254"/>
        <end position="464"/>
    </location>
</feature>
<dbReference type="AlphaFoldDB" id="A0A2P7R1W9"/>
<keyword evidence="4" id="KW-0597">Phosphoprotein</keyword>
<evidence type="ECO:0000256" key="1">
    <source>
        <dbReference type="ARBA" id="ARBA00000085"/>
    </source>
</evidence>
<evidence type="ECO:0000256" key="4">
    <source>
        <dbReference type="ARBA" id="ARBA00022553"/>
    </source>
</evidence>
<dbReference type="PROSITE" id="PS50109">
    <property type="entry name" value="HIS_KIN"/>
    <property type="match status" value="1"/>
</dbReference>
<evidence type="ECO:0000313" key="13">
    <source>
        <dbReference type="Proteomes" id="UP000242181"/>
    </source>
</evidence>
<dbReference type="SMART" id="SM00387">
    <property type="entry name" value="HATPase_c"/>
    <property type="match status" value="1"/>
</dbReference>
<comment type="subcellular location">
    <subcellularLocation>
        <location evidence="2">Membrane</location>
    </subcellularLocation>
</comment>
<dbReference type="PRINTS" id="PR00344">
    <property type="entry name" value="BCTRLSENSOR"/>
</dbReference>
<keyword evidence="9 10" id="KW-0472">Membrane</keyword>
<dbReference type="InterPro" id="IPR003594">
    <property type="entry name" value="HATPase_dom"/>
</dbReference>
<keyword evidence="7 12" id="KW-0418">Kinase</keyword>
<accession>A0A2P7R1W9</accession>
<dbReference type="SMART" id="SM00388">
    <property type="entry name" value="HisKA"/>
    <property type="match status" value="1"/>
</dbReference>
<evidence type="ECO:0000256" key="6">
    <source>
        <dbReference type="ARBA" id="ARBA00022692"/>
    </source>
</evidence>
<keyword evidence="13" id="KW-1185">Reference proteome</keyword>
<dbReference type="SUPFAM" id="SSF55874">
    <property type="entry name" value="ATPase domain of HSP90 chaperone/DNA topoisomerase II/histidine kinase"/>
    <property type="match status" value="1"/>
</dbReference>
<dbReference type="EC" id="2.7.13.3" evidence="3"/>
<dbReference type="EMBL" id="PXYH01000008">
    <property type="protein sequence ID" value="PSJ44210.1"/>
    <property type="molecule type" value="Genomic_DNA"/>
</dbReference>
<dbReference type="InterPro" id="IPR036890">
    <property type="entry name" value="HATPase_C_sf"/>
</dbReference>
<comment type="caution">
    <text evidence="12">The sequence shown here is derived from an EMBL/GenBank/DDBJ whole genome shotgun (WGS) entry which is preliminary data.</text>
</comment>
<evidence type="ECO:0000259" key="11">
    <source>
        <dbReference type="PROSITE" id="PS50109"/>
    </source>
</evidence>
<gene>
    <name evidence="12" type="ORF">C7I36_07425</name>
</gene>
<dbReference type="CDD" id="cd00082">
    <property type="entry name" value="HisKA"/>
    <property type="match status" value="1"/>
</dbReference>
<dbReference type="InterPro" id="IPR003661">
    <property type="entry name" value="HisK_dim/P_dom"/>
</dbReference>
<evidence type="ECO:0000256" key="2">
    <source>
        <dbReference type="ARBA" id="ARBA00004370"/>
    </source>
</evidence>
<evidence type="ECO:0000256" key="9">
    <source>
        <dbReference type="ARBA" id="ARBA00023136"/>
    </source>
</evidence>
<dbReference type="Pfam" id="PF08521">
    <property type="entry name" value="2CSK_N"/>
    <property type="match status" value="1"/>
</dbReference>
<dbReference type="InterPro" id="IPR004358">
    <property type="entry name" value="Sig_transdc_His_kin-like_C"/>
</dbReference>
<evidence type="ECO:0000313" key="12">
    <source>
        <dbReference type="EMBL" id="PSJ44210.1"/>
    </source>
</evidence>
<dbReference type="Proteomes" id="UP000242181">
    <property type="component" value="Unassembled WGS sequence"/>
</dbReference>
<organism evidence="12 13">
    <name type="scientific">Zobellella taiwanensis</name>
    <dbReference type="NCBI Taxonomy" id="347535"/>
    <lineage>
        <taxon>Bacteria</taxon>
        <taxon>Pseudomonadati</taxon>
        <taxon>Pseudomonadota</taxon>
        <taxon>Gammaproteobacteria</taxon>
        <taxon>Aeromonadales</taxon>
        <taxon>Aeromonadaceae</taxon>
        <taxon>Zobellella</taxon>
    </lineage>
</organism>
<evidence type="ECO:0000256" key="5">
    <source>
        <dbReference type="ARBA" id="ARBA00022679"/>
    </source>
</evidence>
<sequence length="469" mass="52197">MSRSEVRHPALRRRLLLLSGAVLAGLALLALALMMSYSRKTADRSYDLMLGSAVLQMADAVRHGGEGFSVDIPVSAFATLAQATEDRVFYRISVNGDFLTGYRDLPSPPGRSPSYRPLTLAQPDFYDAHYSGEQVRVARLIRLNTERLPPDEITIELAQTRLAREQLRAQMLHPAQELILLVVGCALLLLWLGIYYAFRPFKMLALALAKRPPRDLTPLSLPVPKETLPLLDTINHFIARQHEILARMESYTSVAAHQLRTPLASLRALSENARDEADENKRRRLLAKLIGQCDQLSLTVRHLLNQSLLDHRFHSRELGPVELNALAREVCLGLAVPALQHGVELAFEPADAPQWIAGDEFALTQMLKNLIENAVAHSPPQAQVEIRVEHIPAIHILDRGPGLPEAEKARVFERFYRGAASRYAGSGLGMAIARDVAERHGARILLHDNTPRGLDVEIRFPPPAGDRRT</sequence>
<dbReference type="Gene3D" id="3.30.565.10">
    <property type="entry name" value="Histidine kinase-like ATPase, C-terminal domain"/>
    <property type="match status" value="1"/>
</dbReference>
<dbReference type="PANTHER" id="PTHR45436:SF1">
    <property type="entry name" value="SENSOR PROTEIN QSEC"/>
    <property type="match status" value="1"/>
</dbReference>
<keyword evidence="8 10" id="KW-1133">Transmembrane helix</keyword>
<dbReference type="Gene3D" id="1.10.287.130">
    <property type="match status" value="1"/>
</dbReference>
<proteinExistence type="predicted"/>
<dbReference type="InterPro" id="IPR005467">
    <property type="entry name" value="His_kinase_dom"/>
</dbReference>
<dbReference type="OrthoDB" id="9804645at2"/>